<proteinExistence type="predicted"/>
<dbReference type="GO" id="GO:0008270">
    <property type="term" value="F:zinc ion binding"/>
    <property type="evidence" value="ECO:0007669"/>
    <property type="project" value="UniProtKB-KW"/>
</dbReference>
<keyword evidence="4" id="KW-1185">Reference proteome</keyword>
<dbReference type="eggNOG" id="arCOG01120">
    <property type="taxonomic scope" value="Archaea"/>
</dbReference>
<gene>
    <name evidence="3" type="ordered locus">Hbut_1090</name>
</gene>
<name>A2BLS2_HYPBU</name>
<dbReference type="PROSITE" id="PS50966">
    <property type="entry name" value="ZF_SWIM"/>
    <property type="match status" value="1"/>
</dbReference>
<evidence type="ECO:0000256" key="1">
    <source>
        <dbReference type="PROSITE-ProRule" id="PRU00325"/>
    </source>
</evidence>
<evidence type="ECO:0000313" key="4">
    <source>
        <dbReference type="Proteomes" id="UP000002593"/>
    </source>
</evidence>
<evidence type="ECO:0000313" key="3">
    <source>
        <dbReference type="EMBL" id="ABM80933.1"/>
    </source>
</evidence>
<keyword evidence="1" id="KW-0862">Zinc</keyword>
<dbReference type="Proteomes" id="UP000002593">
    <property type="component" value="Chromosome"/>
</dbReference>
<accession>A2BLS2</accession>
<dbReference type="RefSeq" id="WP_011822251.1">
    <property type="nucleotide sequence ID" value="NC_008818.1"/>
</dbReference>
<dbReference type="EMBL" id="CP000493">
    <property type="protein sequence ID" value="ABM80933.1"/>
    <property type="molecule type" value="Genomic_DNA"/>
</dbReference>
<dbReference type="HOGENOM" id="CLU_1727220_0_0_2"/>
<reference evidence="3 4" key="1">
    <citation type="journal article" date="2007" name="Archaea">
        <title>The genome of Hyperthermus butylicus: a sulfur-reducing, peptide fermenting, neutrophilic Crenarchaeote growing up to 108 degrees C.</title>
        <authorList>
            <person name="Brugger K."/>
            <person name="Chen L."/>
            <person name="Stark M."/>
            <person name="Zibat A."/>
            <person name="Redder P."/>
            <person name="Ruepp A."/>
            <person name="Awayez M."/>
            <person name="She Q."/>
            <person name="Garrett R.A."/>
            <person name="Klenk H.P."/>
        </authorList>
    </citation>
    <scope>NUCLEOTIDE SEQUENCE [LARGE SCALE GENOMIC DNA]</scope>
    <source>
        <strain evidence="4">DSM 5456 / JCM 9403 / PLM1-5</strain>
    </source>
</reference>
<protein>
    <recommendedName>
        <fullName evidence="2">SWIM-type domain-containing protein</fullName>
    </recommendedName>
</protein>
<dbReference type="AlphaFoldDB" id="A2BLS2"/>
<dbReference type="KEGG" id="hbu:Hbut_1090"/>
<dbReference type="GeneID" id="4781663"/>
<keyword evidence="1" id="KW-0479">Metal-binding</keyword>
<dbReference type="InterPro" id="IPR007527">
    <property type="entry name" value="Znf_SWIM"/>
</dbReference>
<sequence length="151" mass="17082">MTVEARSGGVDAQGYLLARRLGELRDRLRRAIESPSPEARAAQGELRVVRLARMPVELWVVLGRESDYLVVPGTYCSCPHFMIHVLGMGQLEPCYHLVAVELARRTGRFHDLSETLLPEKLADIVLEIVAGARTVTLRRILYGFERSRQRE</sequence>
<feature type="domain" description="SWIM-type" evidence="2">
    <location>
        <begin position="68"/>
        <end position="105"/>
    </location>
</feature>
<organism evidence="3 4">
    <name type="scientific">Hyperthermus butylicus (strain DSM 5456 / JCM 9403 / PLM1-5)</name>
    <dbReference type="NCBI Taxonomy" id="415426"/>
    <lineage>
        <taxon>Archaea</taxon>
        <taxon>Thermoproteota</taxon>
        <taxon>Thermoprotei</taxon>
        <taxon>Desulfurococcales</taxon>
        <taxon>Pyrodictiaceae</taxon>
        <taxon>Hyperthermus</taxon>
    </lineage>
</organism>
<dbReference type="OrthoDB" id="31559at2157"/>
<keyword evidence="1" id="KW-0863">Zinc-finger</keyword>
<evidence type="ECO:0000259" key="2">
    <source>
        <dbReference type="PROSITE" id="PS50966"/>
    </source>
</evidence>
<dbReference type="EnsemblBacteria" id="ABM80933">
    <property type="protein sequence ID" value="ABM80933"/>
    <property type="gene ID" value="Hbut_1090"/>
</dbReference>
<dbReference type="STRING" id="415426.Hbut_1090"/>